<evidence type="ECO:0000313" key="1">
    <source>
        <dbReference type="EMBL" id="AFI89607.1"/>
    </source>
</evidence>
<reference evidence="4" key="3">
    <citation type="submission" date="2023-07" db="EMBL/GenBank/DDBJ databases">
        <title>Identification of Pectobacterium versatile causing blackleg of potato from New York State with a whole genome sequencing approach.</title>
        <authorList>
            <person name="Ma X."/>
            <person name="Swingle B."/>
        </authorList>
    </citation>
    <scope>NUCLEOTIDE SEQUENCE [LARGE SCALE GENOMIC DNA]</scope>
    <source>
        <strain evidence="4">NY1588A</strain>
    </source>
</reference>
<reference evidence="1" key="2">
    <citation type="submission" date="2012-03" db="EMBL/GenBank/DDBJ databases">
        <authorList>
            <person name="Koskinen P."/>
            <person name="Laine P."/>
            <person name="Niemi O."/>
            <person name="Nykyri J."/>
            <person name="Harjunpaa H."/>
            <person name="Auvinen P."/>
            <person name="Paulin L."/>
            <person name="Pirhonen M."/>
            <person name="Palva T."/>
            <person name="Holm L."/>
        </authorList>
    </citation>
    <scope>NUCLEOTIDE SEQUENCE</scope>
    <source>
        <strain evidence="1">SCC3193</strain>
    </source>
</reference>
<dbReference type="eggNOG" id="ENOG5031IWK">
    <property type="taxonomic scope" value="Bacteria"/>
</dbReference>
<reference evidence="2" key="4">
    <citation type="submission" date="2024-05" db="EMBL/GenBank/DDBJ databases">
        <title>Identification of Pectobacterium versatile causing blackleg of potato from New York State with a whole genome sequencing approach.</title>
        <authorList>
            <person name="Ma X."/>
            <person name="Swingle B."/>
        </authorList>
    </citation>
    <scope>NUCLEOTIDE SEQUENCE</scope>
    <source>
        <strain evidence="2">NY1588A</strain>
    </source>
</reference>
<dbReference type="Proteomes" id="UP001194579">
    <property type="component" value="Unassembled WGS sequence"/>
</dbReference>
<name>A0A0H3I0M0_PECPM</name>
<dbReference type="PATRIC" id="fig|1166016.3.peg.1532"/>
<dbReference type="EMBL" id="WABS01000013">
    <property type="protein sequence ID" value="MBI0554483.1"/>
    <property type="molecule type" value="Genomic_DNA"/>
</dbReference>
<gene>
    <name evidence="1" type="ordered locus">W5S_1513</name>
    <name evidence="2" type="ORF">F6Q06_08250</name>
</gene>
<dbReference type="HOGENOM" id="CLU_899084_0_0_6"/>
<sequence length="352" mass="39557">MPQKTKLQILGEIVTDYTPAKHEGQMLPKNHQRFLWYSNFKRLCPVSWATPENIPYVAATGLIDAYSQLPSRPDLAFNSLWSATNSSYNDLYLASHLSHGAVLTDSKSIDYSLQRISQKLHQIIPISGAASGSISIIDLFKEYIKIAPDKNFNFVAQYVLRGISVELHNTQQTTPANKVREILISSAYKTFKSKFPKIHNTISSSTGLKFSNLCTISETSCRTDIDFGIQRANREQTRKLVHATGKILRQEAIAANITTSSTQGSFDDHKHWLSFLVLPLLYATRNTAVHGNAASRLNSIFANGDSISSSAWTFLFGYLYFSLILFCQSNIEINDLEPLYENTRINMYGDDH</sequence>
<dbReference type="Proteomes" id="UP000008044">
    <property type="component" value="Chromosome"/>
</dbReference>
<reference evidence="1 3" key="1">
    <citation type="journal article" date="2012" name="J. Bacteriol.">
        <title>Genome sequence of Pectobacterium sp. strain SCC3193.</title>
        <authorList>
            <person name="Koskinen J.P."/>
            <person name="Laine P."/>
            <person name="Niemi O."/>
            <person name="Nykyri J."/>
            <person name="Harjunpaa H."/>
            <person name="Auvinen P."/>
            <person name="Paulin L."/>
            <person name="Pirhonen M."/>
            <person name="Palva T."/>
            <person name="Holm L."/>
        </authorList>
    </citation>
    <scope>NUCLEOTIDE SEQUENCE [LARGE SCALE GENOMIC DNA]</scope>
    <source>
        <strain evidence="1 3">SCC3193</strain>
    </source>
</reference>
<accession>A0A0H3I0M0</accession>
<dbReference type="RefSeq" id="WP_014699268.1">
    <property type="nucleotide sequence ID" value="NC_017845.1"/>
</dbReference>
<proteinExistence type="predicted"/>
<dbReference type="EMBL" id="CP003415">
    <property type="protein sequence ID" value="AFI89607.1"/>
    <property type="molecule type" value="Genomic_DNA"/>
</dbReference>
<dbReference type="KEGG" id="pec:W5S_1513"/>
<evidence type="ECO:0000313" key="3">
    <source>
        <dbReference type="Proteomes" id="UP000008044"/>
    </source>
</evidence>
<organism evidence="1 3">
    <name type="scientific">Pectobacterium parmentieri</name>
    <dbReference type="NCBI Taxonomy" id="1905730"/>
    <lineage>
        <taxon>Bacteria</taxon>
        <taxon>Pseudomonadati</taxon>
        <taxon>Pseudomonadota</taxon>
        <taxon>Gammaproteobacteria</taxon>
        <taxon>Enterobacterales</taxon>
        <taxon>Pectobacteriaceae</taxon>
        <taxon>Pectobacterium</taxon>
    </lineage>
</organism>
<dbReference type="AlphaFoldDB" id="A0A0H3I0M0"/>
<protein>
    <submittedName>
        <fullName evidence="1">Uncharacterized protein</fullName>
    </submittedName>
</protein>
<keyword evidence="4" id="KW-1185">Reference proteome</keyword>
<evidence type="ECO:0000313" key="2">
    <source>
        <dbReference type="EMBL" id="MBI0554483.1"/>
    </source>
</evidence>
<evidence type="ECO:0000313" key="4">
    <source>
        <dbReference type="Proteomes" id="UP001194579"/>
    </source>
</evidence>